<gene>
    <name evidence="1" type="ORF">B4N89_35945</name>
</gene>
<dbReference type="OrthoDB" id="5998486at2"/>
<evidence type="ECO:0000313" key="1">
    <source>
        <dbReference type="EMBL" id="OPC77697.1"/>
    </source>
</evidence>
<dbReference type="AlphaFoldDB" id="A0A1T3NLH0"/>
<dbReference type="Proteomes" id="UP000190037">
    <property type="component" value="Unassembled WGS sequence"/>
</dbReference>
<dbReference type="SUPFAM" id="SSF141086">
    <property type="entry name" value="Agglutinin HPA-like"/>
    <property type="match status" value="1"/>
</dbReference>
<reference evidence="1 2" key="1">
    <citation type="submission" date="2017-03" db="EMBL/GenBank/DDBJ databases">
        <title>Draft genome sequence of Streptomyces scabrisporus NF3, endophyte isolated from Amphipterygium adstringens.</title>
        <authorList>
            <person name="Vazquez M."/>
            <person name="Ceapa C.D."/>
            <person name="Rodriguez Luna D."/>
            <person name="Sanchez Esquivel S."/>
        </authorList>
    </citation>
    <scope>NUCLEOTIDE SEQUENCE [LARGE SCALE GENOMIC DNA]</scope>
    <source>
        <strain evidence="1 2">NF3</strain>
    </source>
</reference>
<proteinExistence type="predicted"/>
<dbReference type="STRING" id="159449.B4N89_35945"/>
<dbReference type="InterPro" id="IPR037221">
    <property type="entry name" value="H-type_lectin_dom_sf"/>
</dbReference>
<organism evidence="1 2">
    <name type="scientific">Embleya scabrispora</name>
    <dbReference type="NCBI Taxonomy" id="159449"/>
    <lineage>
        <taxon>Bacteria</taxon>
        <taxon>Bacillati</taxon>
        <taxon>Actinomycetota</taxon>
        <taxon>Actinomycetes</taxon>
        <taxon>Kitasatosporales</taxon>
        <taxon>Streptomycetaceae</taxon>
        <taxon>Embleya</taxon>
    </lineage>
</organism>
<comment type="caution">
    <text evidence="1">The sequence shown here is derived from an EMBL/GenBank/DDBJ whole genome shotgun (WGS) entry which is preliminary data.</text>
</comment>
<keyword evidence="2" id="KW-1185">Reference proteome</keyword>
<name>A0A1T3NLH0_9ACTN</name>
<protein>
    <submittedName>
        <fullName evidence="1">Uncharacterized protein</fullName>
    </submittedName>
</protein>
<dbReference type="EMBL" id="MWQN01000003">
    <property type="protein sequence ID" value="OPC77697.1"/>
    <property type="molecule type" value="Genomic_DNA"/>
</dbReference>
<evidence type="ECO:0000313" key="2">
    <source>
        <dbReference type="Proteomes" id="UP000190037"/>
    </source>
</evidence>
<accession>A0A1T3NLH0</accession>
<dbReference type="RefSeq" id="WP_078980792.1">
    <property type="nucleotide sequence ID" value="NZ_MWQN01000003.1"/>
</dbReference>
<sequence length="92" mass="9372">MMSKTVSGVVSSGGQQISGTGYTVFHVKTGHYKVTFSAAFTALPAVVTTLRNVDTARCGAYVYEATPSGFNLATGDGQGSPGDAEFAFVAVG</sequence>